<feature type="transmembrane region" description="Helical" evidence="6">
    <location>
        <begin position="12"/>
        <end position="32"/>
    </location>
</feature>
<dbReference type="GO" id="GO:0015086">
    <property type="term" value="F:cadmium ion transmembrane transporter activity"/>
    <property type="evidence" value="ECO:0007669"/>
    <property type="project" value="TreeGrafter"/>
</dbReference>
<dbReference type="Gene3D" id="3.30.70.1350">
    <property type="entry name" value="Cation efflux protein, cytoplasmic domain"/>
    <property type="match status" value="1"/>
</dbReference>
<dbReference type="InterPro" id="IPR002524">
    <property type="entry name" value="Cation_efflux"/>
</dbReference>
<organism evidence="9 10">
    <name type="scientific">Methanosphaera stadtmanae</name>
    <dbReference type="NCBI Taxonomy" id="2317"/>
    <lineage>
        <taxon>Archaea</taxon>
        <taxon>Methanobacteriati</taxon>
        <taxon>Methanobacteriota</taxon>
        <taxon>Methanomada group</taxon>
        <taxon>Methanobacteria</taxon>
        <taxon>Methanobacteriales</taxon>
        <taxon>Methanobacteriaceae</taxon>
        <taxon>Methanosphaera</taxon>
    </lineage>
</organism>
<dbReference type="AlphaFoldDB" id="A0A328PZH4"/>
<keyword evidence="4 6" id="KW-1133">Transmembrane helix</keyword>
<feature type="transmembrane region" description="Helical" evidence="6">
    <location>
        <begin position="115"/>
        <end position="134"/>
    </location>
</feature>
<dbReference type="Proteomes" id="UP000248557">
    <property type="component" value="Unassembled WGS sequence"/>
</dbReference>
<evidence type="ECO:0000256" key="5">
    <source>
        <dbReference type="ARBA" id="ARBA00023136"/>
    </source>
</evidence>
<evidence type="ECO:0000256" key="3">
    <source>
        <dbReference type="ARBA" id="ARBA00022692"/>
    </source>
</evidence>
<dbReference type="Gene3D" id="1.20.1510.10">
    <property type="entry name" value="Cation efflux protein transmembrane domain"/>
    <property type="match status" value="1"/>
</dbReference>
<keyword evidence="2" id="KW-0813">Transport</keyword>
<evidence type="ECO:0000256" key="4">
    <source>
        <dbReference type="ARBA" id="ARBA00022989"/>
    </source>
</evidence>
<dbReference type="InterPro" id="IPR058533">
    <property type="entry name" value="Cation_efflux_TM"/>
</dbReference>
<proteinExistence type="predicted"/>
<dbReference type="NCBIfam" id="TIGR01297">
    <property type="entry name" value="CDF"/>
    <property type="match status" value="1"/>
</dbReference>
<dbReference type="GO" id="GO:0006882">
    <property type="term" value="P:intracellular zinc ion homeostasis"/>
    <property type="evidence" value="ECO:0007669"/>
    <property type="project" value="TreeGrafter"/>
</dbReference>
<feature type="domain" description="Cation efflux protein transmembrane" evidence="7">
    <location>
        <begin position="13"/>
        <end position="206"/>
    </location>
</feature>
<dbReference type="SUPFAM" id="SSF160240">
    <property type="entry name" value="Cation efflux protein cytoplasmic domain-like"/>
    <property type="match status" value="1"/>
</dbReference>
<keyword evidence="3 6" id="KW-0812">Transmembrane</keyword>
<reference evidence="9 10" key="1">
    <citation type="submission" date="2017-05" db="EMBL/GenBank/DDBJ databases">
        <title>Host range expansion of the Methanosphaera genus to humans and monogastric animals involves recent and extensive reduction in genome content.</title>
        <authorList>
            <person name="Hoedt E.C."/>
            <person name="Volmer J.G."/>
            <person name="Parks D.H."/>
            <person name="Rosewarne C.P."/>
            <person name="Denman S.E."/>
            <person name="Mcsweeney C.S."/>
            <person name="O Cuiv P."/>
            <person name="Hugenholtz P."/>
            <person name="Tyson G.W."/>
            <person name="Morrison M."/>
        </authorList>
    </citation>
    <scope>NUCLEOTIDE SEQUENCE [LARGE SCALE GENOMIC DNA]</scope>
    <source>
        <strain evidence="9 10">PA5</strain>
    </source>
</reference>
<gene>
    <name evidence="9" type="ORF">CA615_02490</name>
</gene>
<evidence type="ECO:0000259" key="7">
    <source>
        <dbReference type="Pfam" id="PF01545"/>
    </source>
</evidence>
<dbReference type="GO" id="GO:0015093">
    <property type="term" value="F:ferrous iron transmembrane transporter activity"/>
    <property type="evidence" value="ECO:0007669"/>
    <property type="project" value="TreeGrafter"/>
</dbReference>
<evidence type="ECO:0000313" key="9">
    <source>
        <dbReference type="EMBL" id="RAP03381.1"/>
    </source>
</evidence>
<dbReference type="SUPFAM" id="SSF161111">
    <property type="entry name" value="Cation efflux protein transmembrane domain-like"/>
    <property type="match status" value="1"/>
</dbReference>
<dbReference type="GO" id="GO:0005886">
    <property type="term" value="C:plasma membrane"/>
    <property type="evidence" value="ECO:0007669"/>
    <property type="project" value="TreeGrafter"/>
</dbReference>
<protein>
    <submittedName>
        <fullName evidence="9">Uncharacterized protein</fullName>
    </submittedName>
</protein>
<feature type="transmembrane region" description="Helical" evidence="6">
    <location>
        <begin position="76"/>
        <end position="95"/>
    </location>
</feature>
<dbReference type="Pfam" id="PF16916">
    <property type="entry name" value="ZT_dimer"/>
    <property type="match status" value="1"/>
</dbReference>
<dbReference type="InterPro" id="IPR027469">
    <property type="entry name" value="Cation_efflux_TMD_sf"/>
</dbReference>
<dbReference type="EMBL" id="NGJK01000026">
    <property type="protein sequence ID" value="RAP03381.1"/>
    <property type="molecule type" value="Genomic_DNA"/>
</dbReference>
<dbReference type="RefSeq" id="WP_112149402.1">
    <property type="nucleotide sequence ID" value="NZ_NGJK01000026.1"/>
</dbReference>
<sequence length="296" mass="33336">MSNEYYRKVREVLVLILIINIAIGLVKIIYGYKAGVLSITADGYDSLLDAVSNIVGIVILLVSAKPSDKEHRYGHYKLETFASILISFTLFIVAYEIISSAFERFFVTTTPSISITTYLVMIITLIITLIAAYYEKSMAKKLHSNILLSDSEHIKSDALATFIIIISLVFVQLGYTILDPILSIGISLLIIKTGLTILYSNINILLDKNILSTYEIEDVVKDINEIKEVHNVRTRGTASTIFLDMHLVLSKDLSLADAHRLSHICEEKICEEYPEIKDVLIHIEPEEGMDDKIEYE</sequence>
<dbReference type="InterPro" id="IPR050291">
    <property type="entry name" value="CDF_Transporter"/>
</dbReference>
<dbReference type="GO" id="GO:0015341">
    <property type="term" value="F:zinc efflux antiporter activity"/>
    <property type="evidence" value="ECO:0007669"/>
    <property type="project" value="TreeGrafter"/>
</dbReference>
<dbReference type="InterPro" id="IPR027470">
    <property type="entry name" value="Cation_efflux_CTD"/>
</dbReference>
<dbReference type="InterPro" id="IPR036837">
    <property type="entry name" value="Cation_efflux_CTD_sf"/>
</dbReference>
<feature type="transmembrane region" description="Helical" evidence="6">
    <location>
        <begin position="181"/>
        <end position="202"/>
    </location>
</feature>
<evidence type="ECO:0000256" key="6">
    <source>
        <dbReference type="SAM" id="Phobius"/>
    </source>
</evidence>
<feature type="transmembrane region" description="Helical" evidence="6">
    <location>
        <begin position="44"/>
        <end position="64"/>
    </location>
</feature>
<evidence type="ECO:0000256" key="2">
    <source>
        <dbReference type="ARBA" id="ARBA00022448"/>
    </source>
</evidence>
<comment type="subcellular location">
    <subcellularLocation>
        <location evidence="1">Membrane</location>
        <topology evidence="1">Multi-pass membrane protein</topology>
    </subcellularLocation>
</comment>
<evidence type="ECO:0000313" key="10">
    <source>
        <dbReference type="Proteomes" id="UP000248557"/>
    </source>
</evidence>
<feature type="transmembrane region" description="Helical" evidence="6">
    <location>
        <begin position="154"/>
        <end position="175"/>
    </location>
</feature>
<evidence type="ECO:0000256" key="1">
    <source>
        <dbReference type="ARBA" id="ARBA00004141"/>
    </source>
</evidence>
<name>A0A328PZH4_9EURY</name>
<dbReference type="PANTHER" id="PTHR43840:SF15">
    <property type="entry name" value="MITOCHONDRIAL METAL TRANSPORTER 1-RELATED"/>
    <property type="match status" value="1"/>
</dbReference>
<evidence type="ECO:0000259" key="8">
    <source>
        <dbReference type="Pfam" id="PF16916"/>
    </source>
</evidence>
<dbReference type="Pfam" id="PF01545">
    <property type="entry name" value="Cation_efflux"/>
    <property type="match status" value="1"/>
</dbReference>
<feature type="domain" description="Cation efflux protein cytoplasmic" evidence="8">
    <location>
        <begin position="215"/>
        <end position="286"/>
    </location>
</feature>
<accession>A0A328PZH4</accession>
<comment type="caution">
    <text evidence="9">The sequence shown here is derived from an EMBL/GenBank/DDBJ whole genome shotgun (WGS) entry which is preliminary data.</text>
</comment>
<dbReference type="PANTHER" id="PTHR43840">
    <property type="entry name" value="MITOCHONDRIAL METAL TRANSPORTER 1-RELATED"/>
    <property type="match status" value="1"/>
</dbReference>
<keyword evidence="5 6" id="KW-0472">Membrane</keyword>